<keyword evidence="2" id="KW-1185">Reference proteome</keyword>
<sequence length="80" mass="9053">MRHDLQPVQTTAMRGSEQGTIERAFELARTGQARSMPALRALLIREGHLDVQHHLSGSLIRRQLRILMDQARDVRSPAEA</sequence>
<accession>A0A5C6TXA0</accession>
<evidence type="ECO:0000313" key="1">
    <source>
        <dbReference type="EMBL" id="TXC64770.1"/>
    </source>
</evidence>
<reference evidence="1 2" key="1">
    <citation type="journal article" date="2015" name="J. Microbiol.">
        <title>Sphingosinicella ginsenosidimutans sp. nov., with ginsenoside converting activity.</title>
        <authorList>
            <person name="Kim J.K."/>
            <person name="Kang M.S."/>
            <person name="Park S.C."/>
            <person name="Kim K.M."/>
            <person name="Choi K."/>
            <person name="Yoon M.H."/>
            <person name="Im W.T."/>
        </authorList>
    </citation>
    <scope>NUCLEOTIDE SEQUENCE [LARGE SCALE GENOMIC DNA]</scope>
    <source>
        <strain evidence="1 2">BS-11</strain>
    </source>
</reference>
<comment type="caution">
    <text evidence="1">The sequence shown here is derived from an EMBL/GenBank/DDBJ whole genome shotgun (WGS) entry which is preliminary data.</text>
</comment>
<gene>
    <name evidence="1" type="ORF">FRZ32_14640</name>
</gene>
<organism evidence="1 2">
    <name type="scientific">Allosphingosinicella ginsenosidimutans</name>
    <dbReference type="NCBI Taxonomy" id="1176539"/>
    <lineage>
        <taxon>Bacteria</taxon>
        <taxon>Pseudomonadati</taxon>
        <taxon>Pseudomonadota</taxon>
        <taxon>Alphaproteobacteria</taxon>
        <taxon>Sphingomonadales</taxon>
        <taxon>Sphingomonadaceae</taxon>
        <taxon>Allosphingosinicella</taxon>
    </lineage>
</organism>
<protein>
    <submittedName>
        <fullName evidence="1">Uncharacterized protein</fullName>
    </submittedName>
</protein>
<dbReference type="RefSeq" id="WP_147044193.1">
    <property type="nucleotide sequence ID" value="NZ_BAABIR010000001.1"/>
</dbReference>
<proteinExistence type="predicted"/>
<dbReference type="EMBL" id="VOQQ01000001">
    <property type="protein sequence ID" value="TXC64770.1"/>
    <property type="molecule type" value="Genomic_DNA"/>
</dbReference>
<evidence type="ECO:0000313" key="2">
    <source>
        <dbReference type="Proteomes" id="UP000321249"/>
    </source>
</evidence>
<dbReference type="AlphaFoldDB" id="A0A5C6TXA0"/>
<name>A0A5C6TXA0_9SPHN</name>
<dbReference type="Proteomes" id="UP000321249">
    <property type="component" value="Unassembled WGS sequence"/>
</dbReference>